<feature type="coiled-coil region" evidence="2">
    <location>
        <begin position="47"/>
        <end position="81"/>
    </location>
</feature>
<dbReference type="GO" id="GO:0006446">
    <property type="term" value="P:regulation of translational initiation"/>
    <property type="evidence" value="ECO:0007669"/>
    <property type="project" value="TreeGrafter"/>
</dbReference>
<dbReference type="GO" id="GO:0140469">
    <property type="term" value="P:GCN2-mediated signaling"/>
    <property type="evidence" value="ECO:0007669"/>
    <property type="project" value="TreeGrafter"/>
</dbReference>
<evidence type="ECO:0000256" key="1">
    <source>
        <dbReference type="ARBA" id="ARBA00007665"/>
    </source>
</evidence>
<proteinExistence type="inferred from homology"/>
<protein>
    <recommendedName>
        <fullName evidence="4">Impact N-terminal domain-containing protein</fullName>
    </recommendedName>
</protein>
<dbReference type="InterPro" id="IPR036956">
    <property type="entry name" value="Impact_N_sf"/>
</dbReference>
<dbReference type="PANTHER" id="PTHR16301:SF25">
    <property type="entry name" value="PROTEIN IMPACT"/>
    <property type="match status" value="1"/>
</dbReference>
<dbReference type="PANTHER" id="PTHR16301">
    <property type="entry name" value="IMPACT-RELATED"/>
    <property type="match status" value="1"/>
</dbReference>
<evidence type="ECO:0000256" key="3">
    <source>
        <dbReference type="SAM" id="MobiDB-lite"/>
    </source>
</evidence>
<organism evidence="5 6">
    <name type="scientific">Pinctada imbricata</name>
    <name type="common">Atlantic pearl-oyster</name>
    <name type="synonym">Pinctada martensii</name>
    <dbReference type="NCBI Taxonomy" id="66713"/>
    <lineage>
        <taxon>Eukaryota</taxon>
        <taxon>Metazoa</taxon>
        <taxon>Spiralia</taxon>
        <taxon>Lophotrochozoa</taxon>
        <taxon>Mollusca</taxon>
        <taxon>Bivalvia</taxon>
        <taxon>Autobranchia</taxon>
        <taxon>Pteriomorphia</taxon>
        <taxon>Pterioida</taxon>
        <taxon>Pterioidea</taxon>
        <taxon>Pteriidae</taxon>
        <taxon>Pinctada</taxon>
    </lineage>
</organism>
<dbReference type="GO" id="GO:0005737">
    <property type="term" value="C:cytoplasm"/>
    <property type="evidence" value="ECO:0007669"/>
    <property type="project" value="TreeGrafter"/>
</dbReference>
<sequence length="423" mass="48042">MSTLKEKSIGKRSSDNSSRLKTLSTSSSHSVVQKNSGVENTGMAGAITDIQTTLHNINNRLDRLETVNKNLEEIKNDIYARDGLDHRLKTLADEAHGIDSDVHTVKEENVRLRLELDLLKSVVMRMDKKITDMDKEIISLKSRSMRDNVLVHNFPYAPNEDLTTAVPIAIKEQLGIDVEFVRIHRNGMRRGSDSRPVSITGKLQNRSAKDAILKAQKAKKALGTRLPFHITAQEPIPVVEDRKRLYDISESFRKDNQQTRVVKDKLILPSGEEYEDVVPTMKNSDVLKFDADTLSQLNTVETFSTPEVEREGNVMFATGAKTYSASDVETVYRKVCCDPKSASAHHRILVYRFRDERDGKIRQNYHDDGEYGAGRRLLKYMTDNEITNSTIVITKHDSGRYIGYQRFQILEDLVCDIENELDS</sequence>
<reference evidence="5" key="1">
    <citation type="submission" date="2019-08" db="EMBL/GenBank/DDBJ databases">
        <title>The improved chromosome-level genome for the pearl oyster Pinctada fucata martensii using PacBio sequencing and Hi-C.</title>
        <authorList>
            <person name="Zheng Z."/>
        </authorList>
    </citation>
    <scope>NUCLEOTIDE SEQUENCE</scope>
    <source>
        <strain evidence="5">ZZ-2019</strain>
        <tissue evidence="5">Adductor muscle</tissue>
    </source>
</reference>
<comment type="similarity">
    <text evidence="1">Belongs to the IMPACT family.</text>
</comment>
<feature type="domain" description="Impact N-terminal" evidence="4">
    <location>
        <begin position="319"/>
        <end position="411"/>
    </location>
</feature>
<feature type="region of interest" description="Disordered" evidence="3">
    <location>
        <begin position="1"/>
        <end position="39"/>
    </location>
</feature>
<keyword evidence="6" id="KW-1185">Reference proteome</keyword>
<dbReference type="SUPFAM" id="SSF54211">
    <property type="entry name" value="Ribosomal protein S5 domain 2-like"/>
    <property type="match status" value="1"/>
</dbReference>
<comment type="caution">
    <text evidence="5">The sequence shown here is derived from an EMBL/GenBank/DDBJ whole genome shotgun (WGS) entry which is preliminary data.</text>
</comment>
<evidence type="ECO:0000259" key="4">
    <source>
        <dbReference type="Pfam" id="PF01205"/>
    </source>
</evidence>
<feature type="compositionally biased region" description="Low complexity" evidence="3">
    <location>
        <begin position="16"/>
        <end position="36"/>
    </location>
</feature>
<dbReference type="AlphaFoldDB" id="A0AA89CA84"/>
<accession>A0AA89CA84</accession>
<dbReference type="Gene3D" id="3.30.230.30">
    <property type="entry name" value="Impact, N-terminal domain"/>
    <property type="match status" value="1"/>
</dbReference>
<dbReference type="InterPro" id="IPR020568">
    <property type="entry name" value="Ribosomal_Su5_D2-typ_SF"/>
</dbReference>
<dbReference type="Proteomes" id="UP001186944">
    <property type="component" value="Unassembled WGS sequence"/>
</dbReference>
<dbReference type="InterPro" id="IPR023582">
    <property type="entry name" value="Impact"/>
</dbReference>
<dbReference type="Pfam" id="PF01205">
    <property type="entry name" value="Impact_N"/>
    <property type="match status" value="1"/>
</dbReference>
<keyword evidence="2" id="KW-0175">Coiled coil</keyword>
<dbReference type="InterPro" id="IPR001498">
    <property type="entry name" value="Impact_N"/>
</dbReference>
<evidence type="ECO:0000313" key="5">
    <source>
        <dbReference type="EMBL" id="KAK3106539.1"/>
    </source>
</evidence>
<gene>
    <name evidence="5" type="ORF">FSP39_022192</name>
</gene>
<name>A0AA89CA84_PINIB</name>
<feature type="compositionally biased region" description="Basic and acidic residues" evidence="3">
    <location>
        <begin position="1"/>
        <end position="14"/>
    </location>
</feature>
<evidence type="ECO:0000256" key="2">
    <source>
        <dbReference type="SAM" id="Coils"/>
    </source>
</evidence>
<dbReference type="EMBL" id="VSWD01000003">
    <property type="protein sequence ID" value="KAK3106539.1"/>
    <property type="molecule type" value="Genomic_DNA"/>
</dbReference>
<evidence type="ECO:0000313" key="6">
    <source>
        <dbReference type="Proteomes" id="UP001186944"/>
    </source>
</evidence>